<dbReference type="AlphaFoldDB" id="E5ARB9"/>
<dbReference type="EMBL" id="FR687359">
    <property type="protein sequence ID" value="CBW75151.1"/>
    <property type="molecule type" value="Genomic_DNA"/>
</dbReference>
<protein>
    <submittedName>
        <fullName evidence="1">Uncharacterized protein</fullName>
    </submittedName>
</protein>
<gene>
    <name evidence="1" type="ordered locus">RBRH_01569</name>
</gene>
<dbReference type="HOGENOM" id="CLU_3286337_0_0_4"/>
<evidence type="ECO:0000313" key="2">
    <source>
        <dbReference type="Proteomes" id="UP000007437"/>
    </source>
</evidence>
<organism evidence="1 2">
    <name type="scientific">Mycetohabitans rhizoxinica (strain DSM 19002 / CIP 109453 / HKI 454)</name>
    <name type="common">Paraburkholderia rhizoxinica</name>
    <dbReference type="NCBI Taxonomy" id="882378"/>
    <lineage>
        <taxon>Bacteria</taxon>
        <taxon>Pseudomonadati</taxon>
        <taxon>Pseudomonadota</taxon>
        <taxon>Betaproteobacteria</taxon>
        <taxon>Burkholderiales</taxon>
        <taxon>Burkholderiaceae</taxon>
        <taxon>Mycetohabitans</taxon>
    </lineage>
</organism>
<evidence type="ECO:0000313" key="1">
    <source>
        <dbReference type="EMBL" id="CBW75151.1"/>
    </source>
</evidence>
<dbReference type="STRING" id="882378.RBRH_01569"/>
<proteinExistence type="predicted"/>
<dbReference type="KEGG" id="brh:RBRH_01569"/>
<reference evidence="1 2" key="1">
    <citation type="journal article" date="2011" name="J. Bacteriol.">
        <title>Complete genome sequence of Burkholderia rhizoxinica, an endosymbiont of Rhizopus microsporus.</title>
        <authorList>
            <person name="Lackner G."/>
            <person name="Moebius N."/>
            <person name="Partida-Martinez L."/>
            <person name="Hertweck C."/>
        </authorList>
    </citation>
    <scope>NUCLEOTIDE SEQUENCE [LARGE SCALE GENOMIC DNA]</scope>
    <source>
        <strain evidence="2">DSM 19002 / CIP 109453 / HKI 454</strain>
    </source>
</reference>
<sequence>MPHQARIAVDAAAHGAVHRVQRRRILYDRDTVAYSSRMAG</sequence>
<accession>E5ARB9</accession>
<dbReference type="Proteomes" id="UP000007437">
    <property type="component" value="Chromosome"/>
</dbReference>
<name>E5ARB9_MYCRK</name>